<evidence type="ECO:0000256" key="1">
    <source>
        <dbReference type="SAM" id="MobiDB-lite"/>
    </source>
</evidence>
<dbReference type="EMBL" id="LGYN01000007">
    <property type="protein sequence ID" value="KPN14938.1"/>
    <property type="molecule type" value="Genomic_DNA"/>
</dbReference>
<feature type="region of interest" description="Disordered" evidence="1">
    <location>
        <begin position="1"/>
        <end position="25"/>
    </location>
</feature>
<evidence type="ECO:0000313" key="3">
    <source>
        <dbReference type="EMBL" id="MBR8689363.1"/>
    </source>
</evidence>
<protein>
    <submittedName>
        <fullName evidence="3">Uncharacterized protein</fullName>
    </submittedName>
</protein>
<dbReference type="Proteomes" id="UP000050272">
    <property type="component" value="Unassembled WGS sequence"/>
</dbReference>
<evidence type="ECO:0000313" key="5">
    <source>
        <dbReference type="Proteomes" id="UP000676804"/>
    </source>
</evidence>
<keyword evidence="4" id="KW-1185">Reference proteome</keyword>
<dbReference type="AlphaFoldDB" id="A0ABD4QI37"/>
<name>A0ABD4QI37_9BACI</name>
<feature type="compositionally biased region" description="Polar residues" evidence="1">
    <location>
        <begin position="1"/>
        <end position="20"/>
    </location>
</feature>
<dbReference type="EMBL" id="JAGQFH010000007">
    <property type="protein sequence ID" value="MBR8689363.1"/>
    <property type="molecule type" value="Genomic_DNA"/>
</dbReference>
<feature type="region of interest" description="Disordered" evidence="1">
    <location>
        <begin position="483"/>
        <end position="513"/>
    </location>
</feature>
<gene>
    <name evidence="2" type="ORF">AKG37_17580</name>
    <name evidence="3" type="ORF">KCQ59_06170</name>
</gene>
<organism evidence="3 5">
    <name type="scientific">Bacillus australimaris</name>
    <dbReference type="NCBI Taxonomy" id="1326968"/>
    <lineage>
        <taxon>Bacteria</taxon>
        <taxon>Bacillati</taxon>
        <taxon>Bacillota</taxon>
        <taxon>Bacilli</taxon>
        <taxon>Bacillales</taxon>
        <taxon>Bacillaceae</taxon>
        <taxon>Bacillus</taxon>
    </lineage>
</organism>
<sequence length="610" mass="69395">MLQNKIGWNSAENTDNSRSGLNHAGMENFKDNPLYHVPRELTQDALDAKDPEKDGPVLLEFKMFTEKKDENLFELDKFTGIIEAIRDSWENDPKTYKHFDKMYNTLKNEEEIVILAVRDFNTIGLSDVTSDDEGKWNSLVKSSGYSDKVAGSNGSRGLGKHAPFLASKYSMVLYGTVNKQEETGFQGVAKLATYKKDGIKYRENIYYGIKSGYKPITDLTFLPDDFKRKKVGTDKFIFGFKFDANWKDHFVKVISENFLLAFYEEKLIVKVDGKEISKDTLPDIIEEICQAEPSGHHIIKEFYTALTEGQLFKVDINIKGVVDQQPVLLYLTKGDEFSNTISMNRSSGMKIFNKNNFRKPPVCFAGFFTIKGPVLNEILSETETATHKGWHVNINENSEDGEVKKLKEIKNIIETIYKWISKNIHGLAPKIKKESIDLIGLEQILPKKSDKSKPLAEISEESLNEKIRSIKIVSRSFSQRELIKTKKRKRKNNPNSNSKSTNPTPKSSRKKKVDISKVRSIYDEINEFYKVVITPKVAGKVKLQIQAMGENGRYVDISLKDVKLRKGNQLTTVSLTDNVIGPLELAKDERCELQVTLNELAPYSLEVHTV</sequence>
<evidence type="ECO:0000313" key="4">
    <source>
        <dbReference type="Proteomes" id="UP000050272"/>
    </source>
</evidence>
<dbReference type="Proteomes" id="UP000676804">
    <property type="component" value="Unassembled WGS sequence"/>
</dbReference>
<proteinExistence type="predicted"/>
<reference evidence="2 4" key="1">
    <citation type="submission" date="2015-07" db="EMBL/GenBank/DDBJ databases">
        <title>Bacillus zhangzhouensis sp. nov. and Bacillus nanhaiticus sp. nov.</title>
        <authorList>
            <person name="Liu Y."/>
            <person name="Lai Q."/>
            <person name="Shao Z."/>
        </authorList>
    </citation>
    <scope>NUCLEOTIDE SEQUENCE [LARGE SCALE GENOMIC DNA]</scope>
    <source>
        <strain evidence="2 4">NH7I_1</strain>
    </source>
</reference>
<feature type="compositionally biased region" description="Low complexity" evidence="1">
    <location>
        <begin position="493"/>
        <end position="506"/>
    </location>
</feature>
<reference evidence="3 5" key="2">
    <citation type="submission" date="2021-04" db="EMBL/GenBank/DDBJ databases">
        <title>Isolation of newly marine bacteria for enzymatic activity.</title>
        <authorList>
            <person name="Hadi W.A.M."/>
            <person name="Nair A.J.J."/>
            <person name="Edwin B.T."/>
        </authorList>
    </citation>
    <scope>NUCLEOTIDE SEQUENCE [LARGE SCALE GENOMIC DNA]</scope>
    <source>
        <strain evidence="3 5">B28A</strain>
    </source>
</reference>
<evidence type="ECO:0000313" key="2">
    <source>
        <dbReference type="EMBL" id="KPN14938.1"/>
    </source>
</evidence>
<accession>A0ABD4QI37</accession>
<comment type="caution">
    <text evidence="3">The sequence shown here is derived from an EMBL/GenBank/DDBJ whole genome shotgun (WGS) entry which is preliminary data.</text>
</comment>
<dbReference type="RefSeq" id="WP_060697997.1">
    <property type="nucleotide sequence ID" value="NZ_JAGQFH010000007.1"/>
</dbReference>